<reference evidence="1" key="1">
    <citation type="journal article" date="2016" name="Ticks Tick Borne Dis.">
        <title>De novo assembly and annotation of the salivary gland transcriptome of Rhipicephalus appendiculatus male and female ticks during blood feeding.</title>
        <authorList>
            <person name="de Castro M.H."/>
            <person name="de Klerk D."/>
            <person name="Pienaar R."/>
            <person name="Latif A.A."/>
            <person name="Rees D.J."/>
            <person name="Mans B.J."/>
        </authorList>
    </citation>
    <scope>NUCLEOTIDE SEQUENCE</scope>
    <source>
        <tissue evidence="1">Salivary glands</tissue>
    </source>
</reference>
<dbReference type="EMBL" id="GEDV01011758">
    <property type="protein sequence ID" value="JAP76799.1"/>
    <property type="molecule type" value="Transcribed_RNA"/>
</dbReference>
<protein>
    <submittedName>
        <fullName evidence="1">Uncharacterized protein</fullName>
    </submittedName>
</protein>
<organism evidence="1">
    <name type="scientific">Rhipicephalus appendiculatus</name>
    <name type="common">Brown ear tick</name>
    <dbReference type="NCBI Taxonomy" id="34631"/>
    <lineage>
        <taxon>Eukaryota</taxon>
        <taxon>Metazoa</taxon>
        <taxon>Ecdysozoa</taxon>
        <taxon>Arthropoda</taxon>
        <taxon>Chelicerata</taxon>
        <taxon>Arachnida</taxon>
        <taxon>Acari</taxon>
        <taxon>Parasitiformes</taxon>
        <taxon>Ixodida</taxon>
        <taxon>Ixodoidea</taxon>
        <taxon>Ixodidae</taxon>
        <taxon>Rhipicephalinae</taxon>
        <taxon>Rhipicephalus</taxon>
        <taxon>Rhipicephalus</taxon>
    </lineage>
</organism>
<name>A0A131YBX7_RHIAP</name>
<sequence>MSDGMCCYILGIYVASGTIYMYCQQLLTTSSAFDVPHILRCHQPPPSENHALYCIEDVSSQCVFLNVCNISYLCELPNKLEKN</sequence>
<accession>A0A131YBX7</accession>
<proteinExistence type="predicted"/>
<evidence type="ECO:0000313" key="1">
    <source>
        <dbReference type="EMBL" id="JAP76799.1"/>
    </source>
</evidence>
<dbReference type="AlphaFoldDB" id="A0A131YBX7"/>